<evidence type="ECO:0000256" key="2">
    <source>
        <dbReference type="ARBA" id="ARBA00023002"/>
    </source>
</evidence>
<accession>A0A8J3J2F4</accession>
<sequence length="237" mass="23193">MSQKEALEGRSVLVVGGSSGIGLAVARAAHAAGADVTVTGRNEARLRAAGDGITWHVADITDRTALAAAVPERLDHLVLAAGDSAGIGPVAGLDLAGVRAGLETKAIGYLTAVQVALPAFGDGGSITLVGAASARHPAPGAAGLALINGAVEAVVPSLAAELAPVRVNAVSPGVVDTDWWSGFGPEARAATFEQYGRTVAVGRVGRAEEVAAAVLSLATNGFVTGAVLAVDGGPTGA</sequence>
<gene>
    <name evidence="3" type="ORF">Aru02nite_38270</name>
</gene>
<name>A0A8J3J2F4_9ACTN</name>
<evidence type="ECO:0000313" key="4">
    <source>
        <dbReference type="Proteomes" id="UP000612808"/>
    </source>
</evidence>
<dbReference type="Gene3D" id="3.40.50.720">
    <property type="entry name" value="NAD(P)-binding Rossmann-like Domain"/>
    <property type="match status" value="1"/>
</dbReference>
<proteinExistence type="inferred from homology"/>
<dbReference type="AlphaFoldDB" id="A0A8J3J2F4"/>
<dbReference type="SUPFAM" id="SSF51735">
    <property type="entry name" value="NAD(P)-binding Rossmann-fold domains"/>
    <property type="match status" value="1"/>
</dbReference>
<keyword evidence="2" id="KW-0560">Oxidoreductase</keyword>
<dbReference type="Proteomes" id="UP000612808">
    <property type="component" value="Unassembled WGS sequence"/>
</dbReference>
<organism evidence="3 4">
    <name type="scientific">Actinocatenispora rupis</name>
    <dbReference type="NCBI Taxonomy" id="519421"/>
    <lineage>
        <taxon>Bacteria</taxon>
        <taxon>Bacillati</taxon>
        <taxon>Actinomycetota</taxon>
        <taxon>Actinomycetes</taxon>
        <taxon>Micromonosporales</taxon>
        <taxon>Micromonosporaceae</taxon>
        <taxon>Actinocatenispora</taxon>
    </lineage>
</organism>
<comment type="similarity">
    <text evidence="1">Belongs to the short-chain dehydrogenases/reductases (SDR) family.</text>
</comment>
<dbReference type="Pfam" id="PF13561">
    <property type="entry name" value="adh_short_C2"/>
    <property type="match status" value="1"/>
</dbReference>
<evidence type="ECO:0000256" key="1">
    <source>
        <dbReference type="ARBA" id="ARBA00006484"/>
    </source>
</evidence>
<dbReference type="InterPro" id="IPR002347">
    <property type="entry name" value="SDR_fam"/>
</dbReference>
<dbReference type="EMBL" id="BOMB01000021">
    <property type="protein sequence ID" value="GID12938.1"/>
    <property type="molecule type" value="Genomic_DNA"/>
</dbReference>
<dbReference type="InterPro" id="IPR051122">
    <property type="entry name" value="SDR_DHRS6-like"/>
</dbReference>
<dbReference type="PANTHER" id="PTHR43477">
    <property type="entry name" value="DIHYDROANTICAPSIN 7-DEHYDROGENASE"/>
    <property type="match status" value="1"/>
</dbReference>
<reference evidence="3" key="1">
    <citation type="submission" date="2021-01" db="EMBL/GenBank/DDBJ databases">
        <title>Whole genome shotgun sequence of Actinocatenispora rupis NBRC 107355.</title>
        <authorList>
            <person name="Komaki H."/>
            <person name="Tamura T."/>
        </authorList>
    </citation>
    <scope>NUCLEOTIDE SEQUENCE</scope>
    <source>
        <strain evidence="3">NBRC 107355</strain>
    </source>
</reference>
<dbReference type="PRINTS" id="PR00081">
    <property type="entry name" value="GDHRDH"/>
</dbReference>
<dbReference type="PANTHER" id="PTHR43477:SF1">
    <property type="entry name" value="DIHYDROANTICAPSIN 7-DEHYDROGENASE"/>
    <property type="match status" value="1"/>
</dbReference>
<keyword evidence="4" id="KW-1185">Reference proteome</keyword>
<dbReference type="InterPro" id="IPR036291">
    <property type="entry name" value="NAD(P)-bd_dom_sf"/>
</dbReference>
<evidence type="ECO:0000313" key="3">
    <source>
        <dbReference type="EMBL" id="GID12938.1"/>
    </source>
</evidence>
<protein>
    <submittedName>
        <fullName evidence="3">Short-chain dehydrogenase</fullName>
    </submittedName>
</protein>
<dbReference type="GO" id="GO:0016491">
    <property type="term" value="F:oxidoreductase activity"/>
    <property type="evidence" value="ECO:0007669"/>
    <property type="project" value="UniProtKB-KW"/>
</dbReference>
<comment type="caution">
    <text evidence="3">The sequence shown here is derived from an EMBL/GenBank/DDBJ whole genome shotgun (WGS) entry which is preliminary data.</text>
</comment>